<evidence type="ECO:0000313" key="8">
    <source>
        <dbReference type="Proteomes" id="UP001303473"/>
    </source>
</evidence>
<evidence type="ECO:0000256" key="3">
    <source>
        <dbReference type="ARBA" id="ARBA00022692"/>
    </source>
</evidence>
<sequence>MKVYRLLFELSVVKSSLAPSSATSRSMSQLPGSDITPEVEMGCGSAVAQQAANWARDHPVAAIATVGVAGGLTIVAAPMLVVAPVLGAFGFSSGGVVAGSIAAGIQSAIGNVAAGSGFATLTSAGMGGYGTVVAAGAAQGAGVATAVFSGVGAWFGGRK</sequence>
<comment type="subcellular location">
    <subcellularLocation>
        <location evidence="1">Membrane</location>
        <topology evidence="1">Multi-pass membrane protein</topology>
    </subcellularLocation>
</comment>
<feature type="transmembrane region" description="Helical" evidence="6">
    <location>
        <begin position="60"/>
        <end position="81"/>
    </location>
</feature>
<name>A0AAN6S0M6_9PEZI</name>
<evidence type="ECO:0000313" key="7">
    <source>
        <dbReference type="EMBL" id="KAK3935436.1"/>
    </source>
</evidence>
<evidence type="ECO:0000256" key="5">
    <source>
        <dbReference type="ARBA" id="ARBA00023136"/>
    </source>
</evidence>
<dbReference type="Proteomes" id="UP001303473">
    <property type="component" value="Unassembled WGS sequence"/>
</dbReference>
<keyword evidence="3 6" id="KW-0812">Transmembrane</keyword>
<keyword evidence="8" id="KW-1185">Reference proteome</keyword>
<dbReference type="Pfam" id="PF06140">
    <property type="entry name" value="Ifi-6-16"/>
    <property type="match status" value="1"/>
</dbReference>
<evidence type="ECO:0000256" key="1">
    <source>
        <dbReference type="ARBA" id="ARBA00004141"/>
    </source>
</evidence>
<feature type="transmembrane region" description="Helical" evidence="6">
    <location>
        <begin position="88"/>
        <end position="109"/>
    </location>
</feature>
<dbReference type="PANTHER" id="PTHR16932:SF18">
    <property type="entry name" value="INTERFERON, ALPHA-INDUCIBLE PROTEIN 27-LIKE 2"/>
    <property type="match status" value="1"/>
</dbReference>
<evidence type="ECO:0000256" key="2">
    <source>
        <dbReference type="ARBA" id="ARBA00007262"/>
    </source>
</evidence>
<dbReference type="AlphaFoldDB" id="A0AAN6S0M6"/>
<dbReference type="InterPro" id="IPR038213">
    <property type="entry name" value="IFI6/IFI27-like_sf"/>
</dbReference>
<evidence type="ECO:0000256" key="6">
    <source>
        <dbReference type="SAM" id="Phobius"/>
    </source>
</evidence>
<dbReference type="PANTHER" id="PTHR16932">
    <property type="entry name" value="INTERFERON ALPHA-INDUCIBLE PROTEIN 27"/>
    <property type="match status" value="1"/>
</dbReference>
<dbReference type="EMBL" id="MU853924">
    <property type="protein sequence ID" value="KAK3935436.1"/>
    <property type="molecule type" value="Genomic_DNA"/>
</dbReference>
<reference evidence="8" key="1">
    <citation type="journal article" date="2023" name="Mol. Phylogenet. Evol.">
        <title>Genome-scale phylogeny and comparative genomics of the fungal order Sordariales.</title>
        <authorList>
            <person name="Hensen N."/>
            <person name="Bonometti L."/>
            <person name="Westerberg I."/>
            <person name="Brannstrom I.O."/>
            <person name="Guillou S."/>
            <person name="Cros-Aarteil S."/>
            <person name="Calhoun S."/>
            <person name="Haridas S."/>
            <person name="Kuo A."/>
            <person name="Mondo S."/>
            <person name="Pangilinan J."/>
            <person name="Riley R."/>
            <person name="LaButti K."/>
            <person name="Andreopoulos B."/>
            <person name="Lipzen A."/>
            <person name="Chen C."/>
            <person name="Yan M."/>
            <person name="Daum C."/>
            <person name="Ng V."/>
            <person name="Clum A."/>
            <person name="Steindorff A."/>
            <person name="Ohm R.A."/>
            <person name="Martin F."/>
            <person name="Silar P."/>
            <person name="Natvig D.O."/>
            <person name="Lalanne C."/>
            <person name="Gautier V."/>
            <person name="Ament-Velasquez S.L."/>
            <person name="Kruys A."/>
            <person name="Hutchinson M.I."/>
            <person name="Powell A.J."/>
            <person name="Barry K."/>
            <person name="Miller A.N."/>
            <person name="Grigoriev I.V."/>
            <person name="Debuchy R."/>
            <person name="Gladieux P."/>
            <person name="Hiltunen Thoren M."/>
            <person name="Johannesson H."/>
        </authorList>
    </citation>
    <scope>NUCLEOTIDE SEQUENCE [LARGE SCALE GENOMIC DNA]</scope>
    <source>
        <strain evidence="8">CBS 340.73</strain>
    </source>
</reference>
<protein>
    <submittedName>
        <fullName evidence="7">Uncharacterized protein</fullName>
    </submittedName>
</protein>
<accession>A0AAN6S0M6</accession>
<feature type="transmembrane region" description="Helical" evidence="6">
    <location>
        <begin position="129"/>
        <end position="155"/>
    </location>
</feature>
<evidence type="ECO:0000256" key="4">
    <source>
        <dbReference type="ARBA" id="ARBA00022989"/>
    </source>
</evidence>
<comment type="similarity">
    <text evidence="2">Belongs to the IFI6/IFI27 family.</text>
</comment>
<dbReference type="InterPro" id="IPR009311">
    <property type="entry name" value="IFI6/IFI27-like"/>
</dbReference>
<proteinExistence type="inferred from homology"/>
<comment type="caution">
    <text evidence="7">The sequence shown here is derived from an EMBL/GenBank/DDBJ whole genome shotgun (WGS) entry which is preliminary data.</text>
</comment>
<dbReference type="GO" id="GO:0016020">
    <property type="term" value="C:membrane"/>
    <property type="evidence" value="ECO:0007669"/>
    <property type="project" value="UniProtKB-SubCell"/>
</dbReference>
<keyword evidence="5 6" id="KW-0472">Membrane</keyword>
<organism evidence="7 8">
    <name type="scientific">Diplogelasinospora grovesii</name>
    <dbReference type="NCBI Taxonomy" id="303347"/>
    <lineage>
        <taxon>Eukaryota</taxon>
        <taxon>Fungi</taxon>
        <taxon>Dikarya</taxon>
        <taxon>Ascomycota</taxon>
        <taxon>Pezizomycotina</taxon>
        <taxon>Sordariomycetes</taxon>
        <taxon>Sordariomycetidae</taxon>
        <taxon>Sordariales</taxon>
        <taxon>Diplogelasinosporaceae</taxon>
        <taxon>Diplogelasinospora</taxon>
    </lineage>
</organism>
<keyword evidence="4 6" id="KW-1133">Transmembrane helix</keyword>
<dbReference type="Gene3D" id="6.10.110.10">
    <property type="match status" value="1"/>
</dbReference>
<gene>
    <name evidence="7" type="ORF">QBC46DRAFT_413049</name>
</gene>